<name>C8P9V0_9LACO</name>
<dbReference type="eggNOG" id="ENOG50309WV">
    <property type="taxonomic scope" value="Bacteria"/>
</dbReference>
<dbReference type="Proteomes" id="UP000003675">
    <property type="component" value="Unassembled WGS sequence"/>
</dbReference>
<comment type="caution">
    <text evidence="1">The sequence shown here is derived from an EMBL/GenBank/DDBJ whole genome shotgun (WGS) entry which is preliminary data.</text>
</comment>
<sequence>MKMPKQGQFAKSTRTKQLNSFKVKRRSGGNTIPTDQLTDFLLVRFALTAKKRVAPAAQETVQRFLIEISDRLVAANGNLAQLVPPLLSKLNSQVPWQFYAQLTANWALLQRFLVKELPAVPLVKRLRVTSQLSGVQLNRLVAEQLAQRGAAATLLGRGTLPPAQTRLLAKQLQGALYQDGRLDWPRVRALLAPLPYRPAAELDAPTRQWLSALARQTGLTGAN</sequence>
<dbReference type="AlphaFoldDB" id="C8P9V0"/>
<reference evidence="1 3" key="1">
    <citation type="submission" date="2009-09" db="EMBL/GenBank/DDBJ databases">
        <authorList>
            <person name="Qin X."/>
            <person name="Bachman B."/>
            <person name="Battles P."/>
            <person name="Bell A."/>
            <person name="Bess C."/>
            <person name="Bickham C."/>
            <person name="Chaboub L."/>
            <person name="Chen D."/>
            <person name="Coyle M."/>
            <person name="Deiros D.R."/>
            <person name="Dinh H."/>
            <person name="Forbes L."/>
            <person name="Fowler G."/>
            <person name="Francisco L."/>
            <person name="Fu Q."/>
            <person name="Gubbala S."/>
            <person name="Hale W."/>
            <person name="Han Y."/>
            <person name="Hemphill L."/>
            <person name="Highlander S.K."/>
            <person name="Hirani K."/>
            <person name="Hogues M."/>
            <person name="Jackson L."/>
            <person name="Jakkamsetti A."/>
            <person name="Javaid M."/>
            <person name="Jiang H."/>
            <person name="Korchina V."/>
            <person name="Kovar C."/>
            <person name="Lara F."/>
            <person name="Lee S."/>
            <person name="Mata R."/>
            <person name="Mathew T."/>
            <person name="Moen C."/>
            <person name="Morales K."/>
            <person name="Munidasa M."/>
            <person name="Nazareth L."/>
            <person name="Ngo R."/>
            <person name="Nguyen L."/>
            <person name="Okwuonu G."/>
            <person name="Ongeri F."/>
            <person name="Patil S."/>
            <person name="Petrosino J."/>
            <person name="Pham C."/>
            <person name="Pham P."/>
            <person name="Pu L.-L."/>
            <person name="Puazo M."/>
            <person name="Raj R."/>
            <person name="Reid J."/>
            <person name="Rouhana J."/>
            <person name="Saada N."/>
            <person name="Shang Y."/>
            <person name="Simmons D."/>
            <person name="Thornton R."/>
            <person name="Warren J."/>
            <person name="Weissenberger G."/>
            <person name="Zhang J."/>
            <person name="Zhang L."/>
            <person name="Zhou C."/>
            <person name="Zhu D."/>
            <person name="Muzny D."/>
            <person name="Worley K."/>
            <person name="Gibbs R."/>
        </authorList>
    </citation>
    <scope>NUCLEOTIDE SEQUENCE [LARGE SCALE GENOMIC DNA]</scope>
    <source>
        <strain evidence="1 3">DSM 16041</strain>
    </source>
</reference>
<organism evidence="1 3">
    <name type="scientific">Limosilactobacillus antri DSM 16041</name>
    <dbReference type="NCBI Taxonomy" id="525309"/>
    <lineage>
        <taxon>Bacteria</taxon>
        <taxon>Bacillati</taxon>
        <taxon>Bacillota</taxon>
        <taxon>Bacilli</taxon>
        <taxon>Lactobacillales</taxon>
        <taxon>Lactobacillaceae</taxon>
        <taxon>Limosilactobacillus</taxon>
    </lineage>
</organism>
<proteinExistence type="predicted"/>
<dbReference type="STRING" id="525309.HMPREF0494_2094"/>
<keyword evidence="4" id="KW-1185">Reference proteome</keyword>
<evidence type="ECO:0000313" key="3">
    <source>
        <dbReference type="Proteomes" id="UP000003675"/>
    </source>
</evidence>
<dbReference type="HOGENOM" id="CLU_1287495_0_0_9"/>
<dbReference type="Proteomes" id="UP000051883">
    <property type="component" value="Unassembled WGS sequence"/>
</dbReference>
<evidence type="ECO:0000313" key="4">
    <source>
        <dbReference type="Proteomes" id="UP000051883"/>
    </source>
</evidence>
<reference evidence="2 4" key="2">
    <citation type="journal article" date="2015" name="Genome Announc.">
        <title>Expanding the biotechnology potential of lactobacilli through comparative genomics of 213 strains and associated genera.</title>
        <authorList>
            <person name="Sun Z."/>
            <person name="Harris H.M."/>
            <person name="McCann A."/>
            <person name="Guo C."/>
            <person name="Argimon S."/>
            <person name="Zhang W."/>
            <person name="Yang X."/>
            <person name="Jeffery I.B."/>
            <person name="Cooney J.C."/>
            <person name="Kagawa T.F."/>
            <person name="Liu W."/>
            <person name="Song Y."/>
            <person name="Salvetti E."/>
            <person name="Wrobel A."/>
            <person name="Rasinkangas P."/>
            <person name="Parkhill J."/>
            <person name="Rea M.C."/>
            <person name="O'Sullivan O."/>
            <person name="Ritari J."/>
            <person name="Douillard F.P."/>
            <person name="Paul Ross R."/>
            <person name="Yang R."/>
            <person name="Briner A.E."/>
            <person name="Felis G.E."/>
            <person name="de Vos W.M."/>
            <person name="Barrangou R."/>
            <person name="Klaenhammer T.R."/>
            <person name="Caufield P.W."/>
            <person name="Cui Y."/>
            <person name="Zhang H."/>
            <person name="O'Toole P.W."/>
        </authorList>
    </citation>
    <scope>NUCLEOTIDE SEQUENCE [LARGE SCALE GENOMIC DNA]</scope>
    <source>
        <strain evidence="2 4">DSM 16041</strain>
    </source>
</reference>
<gene>
    <name evidence="2" type="ORF">FC31_GL001626</name>
    <name evidence="1" type="ORF">HMPREF0494_2094</name>
</gene>
<evidence type="ECO:0000313" key="1">
    <source>
        <dbReference type="EMBL" id="EEW52725.1"/>
    </source>
</evidence>
<dbReference type="PATRIC" id="fig|525309.8.peg.1671"/>
<protein>
    <submittedName>
        <fullName evidence="1">Uncharacterized protein</fullName>
    </submittedName>
</protein>
<dbReference type="EMBL" id="AZDK01000045">
    <property type="protein sequence ID" value="KRK54278.1"/>
    <property type="molecule type" value="Genomic_DNA"/>
</dbReference>
<accession>C8P9V0</accession>
<evidence type="ECO:0000313" key="2">
    <source>
        <dbReference type="EMBL" id="KRK54278.1"/>
    </source>
</evidence>
<dbReference type="EMBL" id="ACLL01000066">
    <property type="protein sequence ID" value="EEW52725.1"/>
    <property type="molecule type" value="Genomic_DNA"/>
</dbReference>